<evidence type="ECO:0000313" key="2">
    <source>
        <dbReference type="EnsemblMetazoa" id="MDOA016054-PA"/>
    </source>
</evidence>
<accession>A0A1I8NJ89</accession>
<dbReference type="InterPro" id="IPR032675">
    <property type="entry name" value="LRR_dom_sf"/>
</dbReference>
<dbReference type="Pfam" id="PF00646">
    <property type="entry name" value="F-box"/>
    <property type="match status" value="1"/>
</dbReference>
<dbReference type="GeneID" id="105262297"/>
<keyword evidence="3" id="KW-1185">Reference proteome</keyword>
<evidence type="ECO:0000313" key="3">
    <source>
        <dbReference type="Proteomes" id="UP001652621"/>
    </source>
</evidence>
<organism evidence="2">
    <name type="scientific">Musca domestica</name>
    <name type="common">House fly</name>
    <dbReference type="NCBI Taxonomy" id="7370"/>
    <lineage>
        <taxon>Eukaryota</taxon>
        <taxon>Metazoa</taxon>
        <taxon>Ecdysozoa</taxon>
        <taxon>Arthropoda</taxon>
        <taxon>Hexapoda</taxon>
        <taxon>Insecta</taxon>
        <taxon>Pterygota</taxon>
        <taxon>Neoptera</taxon>
        <taxon>Endopterygota</taxon>
        <taxon>Diptera</taxon>
        <taxon>Brachycera</taxon>
        <taxon>Muscomorpha</taxon>
        <taxon>Muscoidea</taxon>
        <taxon>Muscidae</taxon>
        <taxon>Musca</taxon>
    </lineage>
</organism>
<gene>
    <name evidence="2" type="primary">105262297</name>
    <name evidence="4" type="synonym">LOC105262297</name>
</gene>
<dbReference type="VEuPathDB" id="VectorBase:MDOMA2_009474"/>
<dbReference type="VEuPathDB" id="VectorBase:MDOA016054"/>
<name>A0A1I8NJ89_MUSDO</name>
<evidence type="ECO:0000313" key="4">
    <source>
        <dbReference type="RefSeq" id="XP_011295228.1"/>
    </source>
</evidence>
<evidence type="ECO:0000259" key="1">
    <source>
        <dbReference type="Pfam" id="PF00646"/>
    </source>
</evidence>
<dbReference type="InterPro" id="IPR036047">
    <property type="entry name" value="F-box-like_dom_sf"/>
</dbReference>
<dbReference type="Proteomes" id="UP001652621">
    <property type="component" value="Unplaced"/>
</dbReference>
<dbReference type="KEGG" id="mde:105262297"/>
<sequence length="600" mass="69653">MDSRKKLLQNSVIVERILQYLTLGEQIQCSALCKNFHEIITKRLWVKQYRHLSIHKSPNIAIICNSPKPDEVSDKMVEAKEEELQNLLEFKIPLSYDKLKDFLKKIATYVEHLNLCSEYFTFQKNLGVAFCNVHMFTNLCSLTFNNIVVTNDQLALLATNCRNLRKLKFIECQCDELESLVPGYNLDIRQLSQMVQLRELVVQSDTPPSGRPELEEDVLHEMINKLNLSALILRNIRIVSKCSGLVPLNNGCCMAHLNVGNISHEYWPNFKHQLGGYGNLVSLTINTVDTNIRLNSVVFQVLSFNCYKLQTLVLEHCHLHVDDCSVIKTLEHLSLFSCNGFNATNLQQILGHRPLKSLHLIQTPIVGVIEDLNIASSSLEDITIDAAYIGNIEKVFCDSIQCMNKVHTIKWLNKDLENDWILSKCPSLRRLHICNPFTIRRFILKMDALQHLTFTRWHGLTWPFFLILLKNLPLQSLNIFTEEEIELDNEEMTCASTTLRRILIPYRIFRAKQHFWLDLVTYNPQLRLAVYGEESEIMHVSFLKNLLKWPHITDNINHMKICGMRMDINSLLTKFTDTFQFLQHITSHYRARHSLFTFEI</sequence>
<dbReference type="EnsemblMetazoa" id="MDOA016054-RA">
    <property type="protein sequence ID" value="MDOA016054-PA"/>
    <property type="gene ID" value="MDOA016054"/>
</dbReference>
<dbReference type="RefSeq" id="XP_011295228.1">
    <property type="nucleotide sequence ID" value="XM_011296926.2"/>
</dbReference>
<dbReference type="SUPFAM" id="SSF52047">
    <property type="entry name" value="RNI-like"/>
    <property type="match status" value="1"/>
</dbReference>
<reference evidence="4" key="2">
    <citation type="submission" date="2025-04" db="UniProtKB">
        <authorList>
            <consortium name="RefSeq"/>
        </authorList>
    </citation>
    <scope>IDENTIFICATION</scope>
    <source>
        <strain evidence="4">Aabys</strain>
    </source>
</reference>
<feature type="domain" description="F-box" evidence="1">
    <location>
        <begin position="12"/>
        <end position="43"/>
    </location>
</feature>
<dbReference type="OrthoDB" id="10257471at2759"/>
<protein>
    <submittedName>
        <fullName evidence="4">Uncharacterized protein LOC105262297</fullName>
    </submittedName>
</protein>
<proteinExistence type="predicted"/>
<reference evidence="2" key="1">
    <citation type="submission" date="2020-05" db="UniProtKB">
        <authorList>
            <consortium name="EnsemblMetazoa"/>
        </authorList>
    </citation>
    <scope>IDENTIFICATION</scope>
    <source>
        <strain evidence="2">Aabys</strain>
    </source>
</reference>
<dbReference type="SUPFAM" id="SSF81383">
    <property type="entry name" value="F-box domain"/>
    <property type="match status" value="1"/>
</dbReference>
<dbReference type="InterPro" id="IPR001810">
    <property type="entry name" value="F-box_dom"/>
</dbReference>
<dbReference type="Gene3D" id="3.80.10.10">
    <property type="entry name" value="Ribonuclease Inhibitor"/>
    <property type="match status" value="1"/>
</dbReference>
<dbReference type="AlphaFoldDB" id="A0A1I8NJ89"/>